<organism evidence="4 5">
    <name type="scientific">Babesia caballi</name>
    <dbReference type="NCBI Taxonomy" id="5871"/>
    <lineage>
        <taxon>Eukaryota</taxon>
        <taxon>Sar</taxon>
        <taxon>Alveolata</taxon>
        <taxon>Apicomplexa</taxon>
        <taxon>Aconoidasida</taxon>
        <taxon>Piroplasmida</taxon>
        <taxon>Babesiidae</taxon>
        <taxon>Babesia</taxon>
    </lineage>
</organism>
<dbReference type="InterPro" id="IPR022100">
    <property type="entry name" value="WDHD1/CFT4_beta-prop_2nd"/>
</dbReference>
<dbReference type="Pfam" id="PF12341">
    <property type="entry name" value="Mcl1_mid"/>
    <property type="match status" value="1"/>
</dbReference>
<feature type="domain" description="WDHD1/CFT4 second beta-propeller" evidence="3">
    <location>
        <begin position="445"/>
        <end position="751"/>
    </location>
</feature>
<dbReference type="RefSeq" id="XP_067713731.1">
    <property type="nucleotide sequence ID" value="XM_067857630.1"/>
</dbReference>
<evidence type="ECO:0000313" key="5">
    <source>
        <dbReference type="Proteomes" id="UP001497744"/>
    </source>
</evidence>
<dbReference type="GO" id="GO:0000428">
    <property type="term" value="C:DNA-directed RNA polymerase complex"/>
    <property type="evidence" value="ECO:0007669"/>
    <property type="project" value="UniProtKB-KW"/>
</dbReference>
<sequence length="1015" mass="111990">MSQRVDAAEAAPPLAVHARCVVLGRRLDVQCVRWLNGKADTDAEDWKVCINSQVENKIKSSYITAVGVCDAPQTLKNYNFVVVLGYANGVISMAGVDAAGAFHVISHTDKNAQRVLHVEIHIDAEADAKGRAALHSFALLDGGKIIRLAWDTLAQSDVECGDGIIGMRAHLAHRLMVQYASDRMVLRALDTDSVVKTFENVGSNLWGQASICFHPQKAMVAFAGSSAVRYTAAPRWEMYLFGEGAVHSQAISCLQFVALGELIALLTASRDKIAVWDFDAQTLLYSRSGCEFRLCALVDVGEMELILAIFGNAGDKDPWRVTRLTMPADDRMEEVVVKRAAGASTPKRKQKEPGMKKLRRMVDVEAEDVDENEASDVELFDAADIGDVESERHSSQRSPSYARKRNMDVLDMLNDEESITLFEDLERLKRRVAHLERRSDGLYALTPGACPPPDDESSQWVLYWDDAGQITKQGSGDSITLHIHLYSGPSAGYLQRHDRHNCHTAALSARAMVTGSKLVIEGLPHGLVTFHNLVTNEMWERRLKEEDIAAVAVADDFVAVLGECVLYLFSAAGSMLGVYRLKGTPVGLAAKGNLLAVISEASSYPRCSAMYSTRLLWVNGLRGLARNSINRVVDLYDDVLVLPAGRRIAWLSISDQLNLWVADSSGQLTSLVPAMASFHKLGGVSLEWVPSLHLADLTAETASAENRDRIRAFPLYVNDQKVGPLRVCPHPVQLCYVRLKEGERFPHNNAPANFLGYTMRRAPLRIESASGAYMPFSKFHSVMTRDPKLKEVTASGVVEDVAAIPWQQYDEMRHSLTLQGAQLELLMQLQQAYGFWFRDAEHVTQKAAMSMGNVELVHDKWLLRVLRKVKGQRQDGNVLYDVLRMIRYQRCLDTAADILSDQMDGRQRKVLHEASVLLANGPNRDFLFPPQRPQQLDAPEASRPAPLGGPAEARVEREPTALERTTSAVSDDVPVSAAAPAPPTPPVATKLVRGFVAVDGESKAPVNWMDEVFKS</sequence>
<dbReference type="AlphaFoldDB" id="A0AAV4LNY5"/>
<comment type="caution">
    <text evidence="4">The sequence shown here is derived from an EMBL/GenBank/DDBJ whole genome shotgun (WGS) entry which is preliminary data.</text>
</comment>
<keyword evidence="1" id="KW-0175">Coiled coil</keyword>
<evidence type="ECO:0000256" key="1">
    <source>
        <dbReference type="SAM" id="Coils"/>
    </source>
</evidence>
<dbReference type="EMBL" id="BPLF01000001">
    <property type="protein sequence ID" value="GIX61660.1"/>
    <property type="molecule type" value="Genomic_DNA"/>
</dbReference>
<dbReference type="GO" id="GO:0043596">
    <property type="term" value="C:nuclear replication fork"/>
    <property type="evidence" value="ECO:0007669"/>
    <property type="project" value="TreeGrafter"/>
</dbReference>
<dbReference type="PANTHER" id="PTHR19932">
    <property type="entry name" value="WD REPEAT AND HMG-BOX DNA BINDING PROTEIN"/>
    <property type="match status" value="1"/>
</dbReference>
<reference evidence="4 5" key="1">
    <citation type="submission" date="2021-06" db="EMBL/GenBank/DDBJ databases">
        <title>Genome sequence of Babesia caballi.</title>
        <authorList>
            <person name="Yamagishi J."/>
            <person name="Kidaka T."/>
            <person name="Ochi A."/>
        </authorList>
    </citation>
    <scope>NUCLEOTIDE SEQUENCE [LARGE SCALE GENOMIC DNA]</scope>
    <source>
        <strain evidence="4">USDA-D6B2</strain>
    </source>
</reference>
<dbReference type="GO" id="GO:0000278">
    <property type="term" value="P:mitotic cell cycle"/>
    <property type="evidence" value="ECO:0007669"/>
    <property type="project" value="TreeGrafter"/>
</dbReference>
<evidence type="ECO:0000313" key="4">
    <source>
        <dbReference type="EMBL" id="GIX61660.1"/>
    </source>
</evidence>
<dbReference type="GO" id="GO:0006281">
    <property type="term" value="P:DNA repair"/>
    <property type="evidence" value="ECO:0007669"/>
    <property type="project" value="TreeGrafter"/>
</dbReference>
<dbReference type="Proteomes" id="UP001497744">
    <property type="component" value="Unassembled WGS sequence"/>
</dbReference>
<feature type="compositionally biased region" description="Low complexity" evidence="2">
    <location>
        <begin position="965"/>
        <end position="979"/>
    </location>
</feature>
<evidence type="ECO:0000259" key="3">
    <source>
        <dbReference type="Pfam" id="PF12341"/>
    </source>
</evidence>
<dbReference type="GeneID" id="94193143"/>
<accession>A0AAV4LNY5</accession>
<keyword evidence="5" id="KW-1185">Reference proteome</keyword>
<name>A0AAV4LNY5_BABCB</name>
<proteinExistence type="predicted"/>
<gene>
    <name evidence="4" type="ORF">BcabD6B2_10950</name>
</gene>
<dbReference type="PANTHER" id="PTHR19932:SF10">
    <property type="entry name" value="WD REPEAT AND HMG-BOX DNA-BINDING PROTEIN 1"/>
    <property type="match status" value="1"/>
</dbReference>
<feature type="coiled-coil region" evidence="1">
    <location>
        <begin position="418"/>
        <end position="445"/>
    </location>
</feature>
<keyword evidence="4" id="KW-0804">Transcription</keyword>
<protein>
    <submittedName>
        <fullName evidence="4">DNA-directed RNA polymerase, putative</fullName>
    </submittedName>
</protein>
<evidence type="ECO:0000256" key="2">
    <source>
        <dbReference type="SAM" id="MobiDB-lite"/>
    </source>
</evidence>
<dbReference type="GO" id="GO:0003682">
    <property type="term" value="F:chromatin binding"/>
    <property type="evidence" value="ECO:0007669"/>
    <property type="project" value="TreeGrafter"/>
</dbReference>
<keyword evidence="4" id="KW-0240">DNA-directed RNA polymerase</keyword>
<dbReference type="GO" id="GO:0006261">
    <property type="term" value="P:DNA-templated DNA replication"/>
    <property type="evidence" value="ECO:0007669"/>
    <property type="project" value="TreeGrafter"/>
</dbReference>
<feature type="region of interest" description="Disordered" evidence="2">
    <location>
        <begin position="927"/>
        <end position="988"/>
    </location>
</feature>